<evidence type="ECO:0000256" key="5">
    <source>
        <dbReference type="ARBA" id="ARBA00023002"/>
    </source>
</evidence>
<evidence type="ECO:0000256" key="11">
    <source>
        <dbReference type="ARBA" id="ARBA00049396"/>
    </source>
</evidence>
<comment type="similarity">
    <text evidence="1">Belongs to the DapB family.</text>
</comment>
<dbReference type="NCBIfam" id="TIGR00036">
    <property type="entry name" value="dapB"/>
    <property type="match status" value="1"/>
</dbReference>
<evidence type="ECO:0000256" key="3">
    <source>
        <dbReference type="ARBA" id="ARBA00022857"/>
    </source>
</evidence>
<sequence>MKIALIGYGKMGKEIEQILISRGHTVTLIIDIDNAGDLNAENLRKADVAIEFTTPHTAFQNIVTCLEAGVPVVCGTTGWLDRYAEVEKLCNERKGTFFYASNYSVGVNVFFAVNRRLAELMERFPEYDVTVEETHHTQKKDAPSGTAITLAEGILGNLTRKKKWICGTTTEPAELEITSVRRSVVPGIHTVTYESDADLIAITHSAKSRKGLATGAVLAAEFICGKRGIFTMKDLMGID</sequence>
<comment type="catalytic activity">
    <reaction evidence="11">
        <text>(S)-2,3,4,5-tetrahydrodipicolinate + NAD(+) + H2O = (2S,4S)-4-hydroxy-2,3,4,5-tetrahydrodipicolinate + NADH + H(+)</text>
        <dbReference type="Rhea" id="RHEA:35323"/>
        <dbReference type="ChEBI" id="CHEBI:15377"/>
        <dbReference type="ChEBI" id="CHEBI:15378"/>
        <dbReference type="ChEBI" id="CHEBI:16845"/>
        <dbReference type="ChEBI" id="CHEBI:57540"/>
        <dbReference type="ChEBI" id="CHEBI:57945"/>
        <dbReference type="ChEBI" id="CHEBI:67139"/>
        <dbReference type="EC" id="1.17.1.8"/>
    </reaction>
</comment>
<keyword evidence="7" id="KW-0457">Lysine biosynthesis</keyword>
<dbReference type="InterPro" id="IPR022663">
    <property type="entry name" value="DapB_C"/>
</dbReference>
<dbReference type="CDD" id="cd02274">
    <property type="entry name" value="DHDPR_N"/>
    <property type="match status" value="1"/>
</dbReference>
<reference evidence="15 16" key="1">
    <citation type="submission" date="2020-08" db="EMBL/GenBank/DDBJ databases">
        <title>Genome public.</title>
        <authorList>
            <person name="Liu C."/>
            <person name="Sun Q."/>
        </authorList>
    </citation>
    <scope>NUCLEOTIDE SEQUENCE [LARGE SCALE GENOMIC DNA]</scope>
    <source>
        <strain evidence="15 16">New-7</strain>
    </source>
</reference>
<dbReference type="Pfam" id="PF01113">
    <property type="entry name" value="DapB_N"/>
    <property type="match status" value="1"/>
</dbReference>
<dbReference type="GO" id="GO:0008839">
    <property type="term" value="F:4-hydroxy-tetrahydrodipicolinate reductase"/>
    <property type="evidence" value="ECO:0007669"/>
    <property type="project" value="UniProtKB-EC"/>
</dbReference>
<dbReference type="InterPro" id="IPR036291">
    <property type="entry name" value="NAD(P)-bd_dom_sf"/>
</dbReference>
<dbReference type="Gene3D" id="3.30.360.10">
    <property type="entry name" value="Dihydrodipicolinate Reductase, domain 2"/>
    <property type="match status" value="1"/>
</dbReference>
<dbReference type="SUPFAM" id="SSF51735">
    <property type="entry name" value="NAD(P)-binding Rossmann-fold domains"/>
    <property type="match status" value="1"/>
</dbReference>
<evidence type="ECO:0000256" key="7">
    <source>
        <dbReference type="ARBA" id="ARBA00023154"/>
    </source>
</evidence>
<evidence type="ECO:0000259" key="14">
    <source>
        <dbReference type="Pfam" id="PF05173"/>
    </source>
</evidence>
<comment type="caution">
    <text evidence="15">The sequence shown here is derived from an EMBL/GenBank/DDBJ whole genome shotgun (WGS) entry which is preliminary data.</text>
</comment>
<evidence type="ECO:0000256" key="8">
    <source>
        <dbReference type="ARBA" id="ARBA00037922"/>
    </source>
</evidence>
<dbReference type="PANTHER" id="PTHR20836:SF0">
    <property type="entry name" value="4-HYDROXY-TETRAHYDRODIPICOLINATE REDUCTASE 1, CHLOROPLASTIC-RELATED"/>
    <property type="match status" value="1"/>
</dbReference>
<dbReference type="InterPro" id="IPR023940">
    <property type="entry name" value="DHDPR_bac"/>
</dbReference>
<proteinExistence type="inferred from homology"/>
<dbReference type="SUPFAM" id="SSF55347">
    <property type="entry name" value="Glyceraldehyde-3-phosphate dehydrogenase-like, C-terminal domain"/>
    <property type="match status" value="1"/>
</dbReference>
<evidence type="ECO:0000256" key="10">
    <source>
        <dbReference type="ARBA" id="ARBA00049080"/>
    </source>
</evidence>
<protein>
    <recommendedName>
        <fullName evidence="9 12">4-hydroxy-tetrahydrodipicolinate reductase</fullName>
        <ecNumber evidence="9 12">1.17.1.8</ecNumber>
    </recommendedName>
</protein>
<keyword evidence="4" id="KW-0220">Diaminopimelate biosynthesis</keyword>
<evidence type="ECO:0000259" key="13">
    <source>
        <dbReference type="Pfam" id="PF01113"/>
    </source>
</evidence>
<dbReference type="PANTHER" id="PTHR20836">
    <property type="entry name" value="DIHYDRODIPICOLINATE REDUCTASE"/>
    <property type="match status" value="1"/>
</dbReference>
<gene>
    <name evidence="15" type="primary">dapB</name>
    <name evidence="15" type="ORF">H8S08_09985</name>
</gene>
<keyword evidence="5 15" id="KW-0560">Oxidoreductase</keyword>
<evidence type="ECO:0000256" key="2">
    <source>
        <dbReference type="ARBA" id="ARBA00022605"/>
    </source>
</evidence>
<dbReference type="Proteomes" id="UP000636891">
    <property type="component" value="Unassembled WGS sequence"/>
</dbReference>
<keyword evidence="16" id="KW-1185">Reference proteome</keyword>
<comment type="catalytic activity">
    <reaction evidence="10">
        <text>(S)-2,3,4,5-tetrahydrodipicolinate + NADP(+) + H2O = (2S,4S)-4-hydroxy-2,3,4,5-tetrahydrodipicolinate + NADPH + H(+)</text>
        <dbReference type="Rhea" id="RHEA:35331"/>
        <dbReference type="ChEBI" id="CHEBI:15377"/>
        <dbReference type="ChEBI" id="CHEBI:15378"/>
        <dbReference type="ChEBI" id="CHEBI:16845"/>
        <dbReference type="ChEBI" id="CHEBI:57783"/>
        <dbReference type="ChEBI" id="CHEBI:58349"/>
        <dbReference type="ChEBI" id="CHEBI:67139"/>
        <dbReference type="EC" id="1.17.1.8"/>
    </reaction>
</comment>
<keyword evidence="6" id="KW-0520">NAD</keyword>
<evidence type="ECO:0000256" key="6">
    <source>
        <dbReference type="ARBA" id="ARBA00023027"/>
    </source>
</evidence>
<feature type="domain" description="Dihydrodipicolinate reductase N-terminal" evidence="13">
    <location>
        <begin position="1"/>
        <end position="103"/>
    </location>
</feature>
<accession>A0ABR7CQ55</accession>
<dbReference type="Pfam" id="PF05173">
    <property type="entry name" value="DapB_C"/>
    <property type="match status" value="1"/>
</dbReference>
<dbReference type="EMBL" id="JACOOK010000005">
    <property type="protein sequence ID" value="MBC5617340.1"/>
    <property type="molecule type" value="Genomic_DNA"/>
</dbReference>
<name>A0ABR7CQ55_9BACT</name>
<dbReference type="InterPro" id="IPR000846">
    <property type="entry name" value="DapB_N"/>
</dbReference>
<comment type="pathway">
    <text evidence="8">Amino-acid biosynthesis; L-lysine biosynthesis via DAP pathway; (S)-tetrahydrodipicolinate from L-aspartate: step 4/4.</text>
</comment>
<dbReference type="Gene3D" id="3.40.50.720">
    <property type="entry name" value="NAD(P)-binding Rossmann-like Domain"/>
    <property type="match status" value="1"/>
</dbReference>
<dbReference type="PIRSF" id="PIRSF000161">
    <property type="entry name" value="DHPR"/>
    <property type="match status" value="1"/>
</dbReference>
<organism evidence="15 16">
    <name type="scientific">Alistipes hominis</name>
    <dbReference type="NCBI Taxonomy" id="2763015"/>
    <lineage>
        <taxon>Bacteria</taxon>
        <taxon>Pseudomonadati</taxon>
        <taxon>Bacteroidota</taxon>
        <taxon>Bacteroidia</taxon>
        <taxon>Bacteroidales</taxon>
        <taxon>Rikenellaceae</taxon>
        <taxon>Alistipes</taxon>
    </lineage>
</organism>
<evidence type="ECO:0000256" key="4">
    <source>
        <dbReference type="ARBA" id="ARBA00022915"/>
    </source>
</evidence>
<evidence type="ECO:0000313" key="15">
    <source>
        <dbReference type="EMBL" id="MBC5617340.1"/>
    </source>
</evidence>
<keyword evidence="3" id="KW-0521">NADP</keyword>
<feature type="domain" description="Dihydrodipicolinate reductase C-terminal" evidence="14">
    <location>
        <begin position="106"/>
        <end position="236"/>
    </location>
</feature>
<evidence type="ECO:0000313" key="16">
    <source>
        <dbReference type="Proteomes" id="UP000636891"/>
    </source>
</evidence>
<evidence type="ECO:0000256" key="1">
    <source>
        <dbReference type="ARBA" id="ARBA00006642"/>
    </source>
</evidence>
<evidence type="ECO:0000256" key="12">
    <source>
        <dbReference type="NCBIfam" id="TIGR00036"/>
    </source>
</evidence>
<dbReference type="RefSeq" id="WP_055206114.1">
    <property type="nucleotide sequence ID" value="NZ_JACOOK010000005.1"/>
</dbReference>
<dbReference type="EC" id="1.17.1.8" evidence="9 12"/>
<evidence type="ECO:0000256" key="9">
    <source>
        <dbReference type="ARBA" id="ARBA00038983"/>
    </source>
</evidence>
<keyword evidence="2" id="KW-0028">Amino-acid biosynthesis</keyword>